<evidence type="ECO:0000313" key="7">
    <source>
        <dbReference type="Proteomes" id="UP000236742"/>
    </source>
</evidence>
<accession>A0A1H5RT96</accession>
<evidence type="ECO:0000256" key="1">
    <source>
        <dbReference type="ARBA" id="ARBA00004370"/>
    </source>
</evidence>
<dbReference type="OrthoDB" id="7743618at2"/>
<dbReference type="SUPFAM" id="SSF161084">
    <property type="entry name" value="MAPEG domain-like"/>
    <property type="match status" value="1"/>
</dbReference>
<reference evidence="6 7" key="1">
    <citation type="submission" date="2016-10" db="EMBL/GenBank/DDBJ databases">
        <authorList>
            <person name="de Groot N.N."/>
        </authorList>
    </citation>
    <scope>NUCLEOTIDE SEQUENCE [LARGE SCALE GENOMIC DNA]</scope>
    <source>
        <strain evidence="6 7">DSM 23413</strain>
    </source>
</reference>
<sequence>MSSELSILALYGLLVALTVFVQVLAAVPQAGLAPLAGPRDDLPPLTGLAGRCKRSLDNSVVAMALFAPAILILAARDAFTATTLQAAQIFLTAQVVYLPLYWLGIAWVRTLVWLIGFLATIYLLFAAF</sequence>
<dbReference type="AlphaFoldDB" id="A0A1H5RT96"/>
<evidence type="ECO:0000313" key="6">
    <source>
        <dbReference type="EMBL" id="SEF40807.1"/>
    </source>
</evidence>
<protein>
    <submittedName>
        <fullName evidence="6">Uncharacterized conserved protein, MAPEG superfamily</fullName>
    </submittedName>
</protein>
<evidence type="ECO:0000256" key="5">
    <source>
        <dbReference type="SAM" id="Phobius"/>
    </source>
</evidence>
<proteinExistence type="predicted"/>
<dbReference type="GO" id="GO:0016020">
    <property type="term" value="C:membrane"/>
    <property type="evidence" value="ECO:0007669"/>
    <property type="project" value="UniProtKB-SubCell"/>
</dbReference>
<name>A0A1H5RT96_9RHOB</name>
<keyword evidence="2 5" id="KW-0812">Transmembrane</keyword>
<keyword evidence="4 5" id="KW-0472">Membrane</keyword>
<organism evidence="6 7">
    <name type="scientific">Jhaorihella thermophila</name>
    <dbReference type="NCBI Taxonomy" id="488547"/>
    <lineage>
        <taxon>Bacteria</taxon>
        <taxon>Pseudomonadati</taxon>
        <taxon>Pseudomonadota</taxon>
        <taxon>Alphaproteobacteria</taxon>
        <taxon>Rhodobacterales</taxon>
        <taxon>Paracoccaceae</taxon>
        <taxon>Jhaorihella</taxon>
    </lineage>
</organism>
<dbReference type="Gene3D" id="1.20.120.550">
    <property type="entry name" value="Membrane associated eicosanoid/glutathione metabolism-like domain"/>
    <property type="match status" value="1"/>
</dbReference>
<comment type="subcellular location">
    <subcellularLocation>
        <location evidence="1">Membrane</location>
    </subcellularLocation>
</comment>
<dbReference type="InterPro" id="IPR001129">
    <property type="entry name" value="Membr-assoc_MAPEG"/>
</dbReference>
<dbReference type="EMBL" id="FNVD01000001">
    <property type="protein sequence ID" value="SEF40807.1"/>
    <property type="molecule type" value="Genomic_DNA"/>
</dbReference>
<evidence type="ECO:0000256" key="2">
    <source>
        <dbReference type="ARBA" id="ARBA00022692"/>
    </source>
</evidence>
<dbReference type="Proteomes" id="UP000236742">
    <property type="component" value="Unassembled WGS sequence"/>
</dbReference>
<dbReference type="InterPro" id="IPR023352">
    <property type="entry name" value="MAPEG-like_dom_sf"/>
</dbReference>
<dbReference type="PANTHER" id="PTHR35371:SF1">
    <property type="entry name" value="BLR7753 PROTEIN"/>
    <property type="match status" value="1"/>
</dbReference>
<dbReference type="Pfam" id="PF01124">
    <property type="entry name" value="MAPEG"/>
    <property type="match status" value="1"/>
</dbReference>
<dbReference type="PANTHER" id="PTHR35371">
    <property type="entry name" value="INNER MEMBRANE PROTEIN"/>
    <property type="match status" value="1"/>
</dbReference>
<keyword evidence="7" id="KW-1185">Reference proteome</keyword>
<dbReference type="RefSeq" id="WP_104006165.1">
    <property type="nucleotide sequence ID" value="NZ_FNVD01000001.1"/>
</dbReference>
<evidence type="ECO:0000256" key="3">
    <source>
        <dbReference type="ARBA" id="ARBA00022989"/>
    </source>
</evidence>
<gene>
    <name evidence="6" type="ORF">SAMN05421751_101112</name>
</gene>
<feature type="transmembrane region" description="Helical" evidence="5">
    <location>
        <begin position="110"/>
        <end position="127"/>
    </location>
</feature>
<evidence type="ECO:0000256" key="4">
    <source>
        <dbReference type="ARBA" id="ARBA00023136"/>
    </source>
</evidence>
<keyword evidence="3 5" id="KW-1133">Transmembrane helix</keyword>